<comment type="similarity">
    <text evidence="6">Belongs to the tRNA(Ile)-lysidine synthase family.</text>
</comment>
<keyword evidence="4 6" id="KW-0067">ATP-binding</keyword>
<comment type="catalytic activity">
    <reaction evidence="5 6">
        <text>cytidine(34) in tRNA(Ile2) + L-lysine + ATP = lysidine(34) in tRNA(Ile2) + AMP + diphosphate + H(+)</text>
        <dbReference type="Rhea" id="RHEA:43744"/>
        <dbReference type="Rhea" id="RHEA-COMP:10625"/>
        <dbReference type="Rhea" id="RHEA-COMP:10670"/>
        <dbReference type="ChEBI" id="CHEBI:15378"/>
        <dbReference type="ChEBI" id="CHEBI:30616"/>
        <dbReference type="ChEBI" id="CHEBI:32551"/>
        <dbReference type="ChEBI" id="CHEBI:33019"/>
        <dbReference type="ChEBI" id="CHEBI:82748"/>
        <dbReference type="ChEBI" id="CHEBI:83665"/>
        <dbReference type="ChEBI" id="CHEBI:456215"/>
        <dbReference type="EC" id="6.3.4.19"/>
    </reaction>
</comment>
<dbReference type="AlphaFoldDB" id="A0A1I0MLM1"/>
<evidence type="ECO:0000256" key="3">
    <source>
        <dbReference type="ARBA" id="ARBA00022741"/>
    </source>
</evidence>
<dbReference type="InterPro" id="IPR014729">
    <property type="entry name" value="Rossmann-like_a/b/a_fold"/>
</dbReference>
<dbReference type="OrthoDB" id="9807403at2"/>
<evidence type="ECO:0000313" key="8">
    <source>
        <dbReference type="EMBL" id="SEV89374.1"/>
    </source>
</evidence>
<dbReference type="STRING" id="364200.SAMN04488515_0104"/>
<keyword evidence="6" id="KW-0963">Cytoplasm</keyword>
<keyword evidence="1 6" id="KW-0436">Ligase</keyword>
<evidence type="ECO:0000256" key="2">
    <source>
        <dbReference type="ARBA" id="ARBA00022694"/>
    </source>
</evidence>
<dbReference type="InterPro" id="IPR012795">
    <property type="entry name" value="tRNA_Ile_lys_synt_N"/>
</dbReference>
<dbReference type="GO" id="GO:0006400">
    <property type="term" value="P:tRNA modification"/>
    <property type="evidence" value="ECO:0007669"/>
    <property type="project" value="UniProtKB-UniRule"/>
</dbReference>
<dbReference type="Proteomes" id="UP000199167">
    <property type="component" value="Unassembled WGS sequence"/>
</dbReference>
<keyword evidence="2 6" id="KW-0819">tRNA processing</keyword>
<dbReference type="NCBIfam" id="TIGR02432">
    <property type="entry name" value="lysidine_TilS_N"/>
    <property type="match status" value="1"/>
</dbReference>
<dbReference type="CDD" id="cd01992">
    <property type="entry name" value="TilS_N"/>
    <property type="match status" value="1"/>
</dbReference>
<dbReference type="SUPFAM" id="SSF52402">
    <property type="entry name" value="Adenine nucleotide alpha hydrolases-like"/>
    <property type="match status" value="1"/>
</dbReference>
<dbReference type="GO" id="GO:0032267">
    <property type="term" value="F:tRNA(Ile)-lysidine synthase activity"/>
    <property type="evidence" value="ECO:0007669"/>
    <property type="project" value="UniProtKB-EC"/>
</dbReference>
<evidence type="ECO:0000256" key="5">
    <source>
        <dbReference type="ARBA" id="ARBA00048539"/>
    </source>
</evidence>
<name>A0A1I0MLM1_9RHOB</name>
<dbReference type="RefSeq" id="WP_089988949.1">
    <property type="nucleotide sequence ID" value="NZ_FOIZ01000001.1"/>
</dbReference>
<evidence type="ECO:0000259" key="7">
    <source>
        <dbReference type="Pfam" id="PF01171"/>
    </source>
</evidence>
<protein>
    <recommendedName>
        <fullName evidence="6">tRNA(Ile)-lysidine synthase</fullName>
        <ecNumber evidence="6">6.3.4.19</ecNumber>
    </recommendedName>
    <alternativeName>
        <fullName evidence="6">tRNA(Ile)-2-lysyl-cytidine synthase</fullName>
    </alternativeName>
    <alternativeName>
        <fullName evidence="6">tRNA(Ile)-lysidine synthetase</fullName>
    </alternativeName>
</protein>
<evidence type="ECO:0000256" key="6">
    <source>
        <dbReference type="HAMAP-Rule" id="MF_01161"/>
    </source>
</evidence>
<comment type="subcellular location">
    <subcellularLocation>
        <location evidence="6">Cytoplasm</location>
    </subcellularLocation>
</comment>
<dbReference type="EC" id="6.3.4.19" evidence="6"/>
<comment type="function">
    <text evidence="6">Ligates lysine onto the cytidine present at position 34 of the AUA codon-specific tRNA(Ile) that contains the anticodon CAU, in an ATP-dependent manner. Cytidine is converted to lysidine, thus changing the amino acid specificity of the tRNA from methionine to isoleucine.</text>
</comment>
<reference evidence="8 9" key="1">
    <citation type="submission" date="2016-10" db="EMBL/GenBank/DDBJ databases">
        <authorList>
            <person name="de Groot N.N."/>
        </authorList>
    </citation>
    <scope>NUCLEOTIDE SEQUENCE [LARGE SCALE GENOMIC DNA]</scope>
    <source>
        <strain evidence="8 9">DSM 17925</strain>
    </source>
</reference>
<comment type="domain">
    <text evidence="6">The N-terminal region contains the highly conserved SGGXDS motif, predicted to be a P-loop motif involved in ATP binding.</text>
</comment>
<gene>
    <name evidence="6" type="primary">tilS</name>
    <name evidence="8" type="ORF">SAMN04488515_0104</name>
</gene>
<dbReference type="GO" id="GO:0005524">
    <property type="term" value="F:ATP binding"/>
    <property type="evidence" value="ECO:0007669"/>
    <property type="project" value="UniProtKB-UniRule"/>
</dbReference>
<dbReference type="PANTHER" id="PTHR43033:SF1">
    <property type="entry name" value="TRNA(ILE)-LYSIDINE SYNTHASE-RELATED"/>
    <property type="match status" value="1"/>
</dbReference>
<keyword evidence="9" id="KW-1185">Reference proteome</keyword>
<feature type="domain" description="tRNA(Ile)-lysidine/2-thiocytidine synthase N-terminal" evidence="7">
    <location>
        <begin position="26"/>
        <end position="204"/>
    </location>
</feature>
<accession>A0A1I0MLM1</accession>
<evidence type="ECO:0000256" key="4">
    <source>
        <dbReference type="ARBA" id="ARBA00022840"/>
    </source>
</evidence>
<proteinExistence type="inferred from homology"/>
<dbReference type="InterPro" id="IPR012094">
    <property type="entry name" value="tRNA_Ile_lys_synt"/>
</dbReference>
<dbReference type="EMBL" id="FOIZ01000001">
    <property type="protein sequence ID" value="SEV89374.1"/>
    <property type="molecule type" value="Genomic_DNA"/>
</dbReference>
<dbReference type="GO" id="GO:0005737">
    <property type="term" value="C:cytoplasm"/>
    <property type="evidence" value="ECO:0007669"/>
    <property type="project" value="UniProtKB-SubCell"/>
</dbReference>
<organism evidence="8 9">
    <name type="scientific">Cognatiyoonia koreensis</name>
    <dbReference type="NCBI Taxonomy" id="364200"/>
    <lineage>
        <taxon>Bacteria</taxon>
        <taxon>Pseudomonadati</taxon>
        <taxon>Pseudomonadota</taxon>
        <taxon>Alphaproteobacteria</taxon>
        <taxon>Rhodobacterales</taxon>
        <taxon>Paracoccaceae</taxon>
        <taxon>Cognatiyoonia</taxon>
    </lineage>
</organism>
<feature type="binding site" evidence="6">
    <location>
        <begin position="31"/>
        <end position="36"/>
    </location>
    <ligand>
        <name>ATP</name>
        <dbReference type="ChEBI" id="CHEBI:30616"/>
    </ligand>
</feature>
<keyword evidence="3 6" id="KW-0547">Nucleotide-binding</keyword>
<dbReference type="Pfam" id="PF01171">
    <property type="entry name" value="ATP_bind_3"/>
    <property type="match status" value="1"/>
</dbReference>
<dbReference type="HAMAP" id="MF_01161">
    <property type="entry name" value="tRNA_Ile_lys_synt"/>
    <property type="match status" value="1"/>
</dbReference>
<sequence>MQLDHADKALLHWIDRAFGAERPARIGVAVSGGGDSMALLHLYMRWAQQSGVPIAAVTVDHSLREGSAAEAAKVACFCAEHGIAHETLVWDNWDGHGNLQAAARDARYWMIAAWALANDIDGIALGHTKDDSVETFLMRLARKAGIDGLALMESQFTREGLRWARPLWLATRADLRSYLARHDVDWIDDPSNDDVDFERVRVRQALVALSDLGVSQDALHQTAHHAAQARDALDHYTRIEAGLHITQVGGDLILPAKPDLPAEMIRRLWTKAVQWVGRLDYPPRATSIRHLQGGLALDGKATAGGCLAITEGGQVRITREHQAVKMMTGATHLPWDKHWQLEGPHAKDLHVAALGEAVKDCPDWRETGLPRASLMATPAVWRGDMLIAAPLAGDSRGWTAQIVADFHSSLLTH</sequence>
<evidence type="ECO:0000313" key="9">
    <source>
        <dbReference type="Proteomes" id="UP000199167"/>
    </source>
</evidence>
<dbReference type="Gene3D" id="3.40.50.620">
    <property type="entry name" value="HUPs"/>
    <property type="match status" value="1"/>
</dbReference>
<dbReference type="PANTHER" id="PTHR43033">
    <property type="entry name" value="TRNA(ILE)-LYSIDINE SYNTHASE-RELATED"/>
    <property type="match status" value="1"/>
</dbReference>
<dbReference type="InterPro" id="IPR011063">
    <property type="entry name" value="TilS/TtcA_N"/>
</dbReference>
<evidence type="ECO:0000256" key="1">
    <source>
        <dbReference type="ARBA" id="ARBA00022598"/>
    </source>
</evidence>